<sequence>MKYKVIALAVSGALLAACGSDNDNYVEPTATPVQAFDGAVRFLDAYIECNELGFDYIGETGNKGLIDIPKGFNTTFDEDPSQCVLEFGENIPEYGNGGTNKAIDESNSKDMSNVRYLVPPQLLSSGGSIAATPHSTLIALKIFEAEDNGEAVNLDAIIRETFVSTLPANTDFDEFDLDEMKEYLSDPESTLDDLDSETSKNLQASTMILSDAIAGSVAADTLDISKLETSTQSAATDLASNPGFPKNDDGKPTYVELSSDFESYFDGTTTTPPTAPTDPDDLTPGEELDPIEDIPTGGTGGTAG</sequence>
<name>A0ABX1U9L5_9VIBR</name>
<reference evidence="3 4" key="1">
    <citation type="submission" date="2020-04" db="EMBL/GenBank/DDBJ databases">
        <title>WGS-Seq of Vibrio isolated by the O'Toole Lab.</title>
        <authorList>
            <person name="Mckone K.P."/>
            <person name="Whitaker R."/>
            <person name="Sevigney J.L."/>
            <person name="Herring J.B."/>
            <person name="O'Toole G."/>
        </authorList>
    </citation>
    <scope>NUCLEOTIDE SEQUENCE [LARGE SCALE GENOMIC DNA]</scope>
    <source>
        <strain evidence="3 4">BS_02</strain>
    </source>
</reference>
<evidence type="ECO:0000256" key="1">
    <source>
        <dbReference type="SAM" id="MobiDB-lite"/>
    </source>
</evidence>
<evidence type="ECO:0000313" key="3">
    <source>
        <dbReference type="EMBL" id="NMR71129.1"/>
    </source>
</evidence>
<dbReference type="PROSITE" id="PS51257">
    <property type="entry name" value="PROKAR_LIPOPROTEIN"/>
    <property type="match status" value="1"/>
</dbReference>
<proteinExistence type="predicted"/>
<dbReference type="Proteomes" id="UP000590068">
    <property type="component" value="Unassembled WGS sequence"/>
</dbReference>
<organism evidence="3 4">
    <name type="scientific">Vibrio breoganii</name>
    <dbReference type="NCBI Taxonomy" id="553239"/>
    <lineage>
        <taxon>Bacteria</taxon>
        <taxon>Pseudomonadati</taxon>
        <taxon>Pseudomonadota</taxon>
        <taxon>Gammaproteobacteria</taxon>
        <taxon>Vibrionales</taxon>
        <taxon>Vibrionaceae</taxon>
        <taxon>Vibrio</taxon>
    </lineage>
</organism>
<feature type="region of interest" description="Disordered" evidence="1">
    <location>
        <begin position="233"/>
        <end position="304"/>
    </location>
</feature>
<dbReference type="RefSeq" id="WP_017243053.1">
    <property type="nucleotide sequence ID" value="NZ_JABBXC010000026.1"/>
</dbReference>
<evidence type="ECO:0008006" key="5">
    <source>
        <dbReference type="Google" id="ProtNLM"/>
    </source>
</evidence>
<feature type="signal peptide" evidence="2">
    <location>
        <begin position="1"/>
        <end position="16"/>
    </location>
</feature>
<keyword evidence="2" id="KW-0732">Signal</keyword>
<evidence type="ECO:0000256" key="2">
    <source>
        <dbReference type="SAM" id="SignalP"/>
    </source>
</evidence>
<accession>A0ABX1U9L5</accession>
<feature type="compositionally biased region" description="Acidic residues" evidence="1">
    <location>
        <begin position="278"/>
        <end position="292"/>
    </location>
</feature>
<dbReference type="EMBL" id="JABCJR010000029">
    <property type="protein sequence ID" value="NMR71129.1"/>
    <property type="molecule type" value="Genomic_DNA"/>
</dbReference>
<comment type="caution">
    <text evidence="3">The sequence shown here is derived from an EMBL/GenBank/DDBJ whole genome shotgun (WGS) entry which is preliminary data.</text>
</comment>
<evidence type="ECO:0000313" key="4">
    <source>
        <dbReference type="Proteomes" id="UP000590068"/>
    </source>
</evidence>
<gene>
    <name evidence="3" type="ORF">HJ568_14340</name>
</gene>
<feature type="chain" id="PRO_5046128918" description="Lipoprotein" evidence="2">
    <location>
        <begin position="17"/>
        <end position="304"/>
    </location>
</feature>
<keyword evidence="4" id="KW-1185">Reference proteome</keyword>
<protein>
    <recommendedName>
        <fullName evidence="5">Lipoprotein</fullName>
    </recommendedName>
</protein>